<evidence type="ECO:0000313" key="3">
    <source>
        <dbReference type="Proteomes" id="UP000035720"/>
    </source>
</evidence>
<accession>A0A077MH09</accession>
<comment type="caution">
    <text evidence="2">The sequence shown here is derived from an EMBL/GenBank/DDBJ whole genome shotgun (WGS) entry which is preliminary data.</text>
</comment>
<dbReference type="AlphaFoldDB" id="A0A077MH09"/>
<gene>
    <name evidence="2" type="ORF">BN13_970001</name>
</gene>
<protein>
    <submittedName>
        <fullName evidence="2">Uncharacterized protein</fullName>
    </submittedName>
</protein>
<keyword evidence="1" id="KW-0812">Transmembrane</keyword>
<name>A0A077MH09_9MICO</name>
<evidence type="ECO:0000313" key="2">
    <source>
        <dbReference type="EMBL" id="CCI55052.1"/>
    </source>
</evidence>
<keyword evidence="1" id="KW-0472">Membrane</keyword>
<dbReference type="STRING" id="1193518.BN13_970001"/>
<dbReference type="Proteomes" id="UP000035720">
    <property type="component" value="Unassembled WGS sequence"/>
</dbReference>
<dbReference type="EMBL" id="CAJC01000213">
    <property type="protein sequence ID" value="CCI55052.1"/>
    <property type="molecule type" value="Genomic_DNA"/>
</dbReference>
<keyword evidence="3" id="KW-1185">Reference proteome</keyword>
<feature type="transmembrane region" description="Helical" evidence="1">
    <location>
        <begin position="12"/>
        <end position="33"/>
    </location>
</feature>
<proteinExistence type="predicted"/>
<reference evidence="2 3" key="1">
    <citation type="journal article" date="2013" name="ISME J.">
        <title>A metabolic model for members of the genus Tetrasphaera involved in enhanced biological phosphorus removal.</title>
        <authorList>
            <person name="Kristiansen R."/>
            <person name="Nguyen H.T.T."/>
            <person name="Saunders A.M."/>
            <person name="Nielsen J.L."/>
            <person name="Wimmer R."/>
            <person name="Le V.Q."/>
            <person name="McIlroy S.J."/>
            <person name="Petrovski S."/>
            <person name="Seviour R.J."/>
            <person name="Calteau A."/>
            <person name="Nielsen K.L."/>
            <person name="Nielsen P.H."/>
        </authorList>
    </citation>
    <scope>NUCLEOTIDE SEQUENCE [LARGE SCALE GENOMIC DNA]</scope>
    <source>
        <strain evidence="2 3">Ben 74</strain>
    </source>
</reference>
<evidence type="ECO:0000256" key="1">
    <source>
        <dbReference type="SAM" id="Phobius"/>
    </source>
</evidence>
<sequence length="55" mass="5386">MGLGQAGSAALPAVLGVAGFGILAGLGGMAFALKRQLNTYRRQEAAATQGPVSVA</sequence>
<organism evidence="2 3">
    <name type="scientific">Nostocoides jenkinsii Ben 74</name>
    <dbReference type="NCBI Taxonomy" id="1193518"/>
    <lineage>
        <taxon>Bacteria</taxon>
        <taxon>Bacillati</taxon>
        <taxon>Actinomycetota</taxon>
        <taxon>Actinomycetes</taxon>
        <taxon>Micrococcales</taxon>
        <taxon>Intrasporangiaceae</taxon>
        <taxon>Nostocoides</taxon>
    </lineage>
</organism>
<keyword evidence="1" id="KW-1133">Transmembrane helix</keyword>